<sequence length="401" mass="44578">MTFFPEQKSRVIPSHGPIFWSSRPNGLAPWVPRSAQPMTSETIISQCHTGSWSKRRSAPRYGTEGDIGGFMTLTRKSTRYVQTFEAADNLRRGTHTFGQFFGRVDDDLDDVVLSSKSAMDVFGTSAIARVLPTNPNASLATALGELKQDGLPRLPGADMRDQVARSRAAGSEFLNIEFGWLPLVSDLRSFADSVRNARKLIEQYVRDSDRKIRRRYALPPQTFSQSFLGNGQTQSGIFSVGGGATLDAKLETRFWFSGAFRYHVPVGDSVWQKLLRYESLANHLFGTRITPEVVWELAPWSWAVDWFSNAGDVIHNISTLGTDGLVMQYGYAMRTMRKQQLWGCTVPGGACGIVEVLEETKQRVPANPYGFGIDDVSLNRTQLAILAALGLSRGQRDNTRL</sequence>
<dbReference type="EMBL" id="MN034904">
    <property type="protein sequence ID" value="QDH89579.1"/>
    <property type="molecule type" value="Genomic_RNA"/>
</dbReference>
<protein>
    <submittedName>
        <fullName evidence="1">Uncharacterized protein</fullName>
    </submittedName>
</protein>
<accession>A0A514D7I3</accession>
<gene>
    <name evidence="1" type="ORF">H4RhizoLitter20331_000001</name>
</gene>
<organism evidence="1">
    <name type="scientific">Leviviridae sp</name>
    <dbReference type="NCBI Taxonomy" id="2027243"/>
    <lineage>
        <taxon>Viruses</taxon>
        <taxon>Riboviria</taxon>
        <taxon>Orthornavirae</taxon>
        <taxon>Lenarviricota</taxon>
        <taxon>Leviviricetes</taxon>
        <taxon>Norzivirales</taxon>
        <taxon>Fiersviridae</taxon>
    </lineage>
</organism>
<evidence type="ECO:0000313" key="1">
    <source>
        <dbReference type="EMBL" id="QDH89579.1"/>
    </source>
</evidence>
<name>A0A514D7I3_9VIRU</name>
<reference evidence="1" key="1">
    <citation type="submission" date="2019-05" db="EMBL/GenBank/DDBJ databases">
        <title>Metatranscriptomic reconstruction reveals RNA viruses with the potential to shape carbon cycling in soil.</title>
        <authorList>
            <person name="Starr E.P."/>
            <person name="Nuccio E."/>
            <person name="Pett-Ridge J."/>
            <person name="Banfield J.F."/>
            <person name="Firestone M.K."/>
        </authorList>
    </citation>
    <scope>NUCLEOTIDE SEQUENCE</scope>
    <source>
        <strain evidence="1">H4_Rhizo_Litter_20_scaffold_331</strain>
    </source>
</reference>
<proteinExistence type="predicted"/>